<name>A0A136JK36_9PEZI</name>
<protein>
    <submittedName>
        <fullName evidence="3">EthD domain-domain-containing protein</fullName>
    </submittedName>
</protein>
<proteinExistence type="inferred from homology"/>
<evidence type="ECO:0000313" key="4">
    <source>
        <dbReference type="Proteomes" id="UP000070501"/>
    </source>
</evidence>
<dbReference type="AlphaFoldDB" id="A0A136JK36"/>
<reference evidence="4" key="1">
    <citation type="submission" date="2016-02" db="EMBL/GenBank/DDBJ databases">
        <title>Draft genome sequence of Microdochium bolleyi, a fungal endophyte of beachgrass.</title>
        <authorList>
            <consortium name="DOE Joint Genome Institute"/>
            <person name="David A.S."/>
            <person name="May G."/>
            <person name="Haridas S."/>
            <person name="Lim J."/>
            <person name="Wang M."/>
            <person name="Labutti K."/>
            <person name="Lipzen A."/>
            <person name="Barry K."/>
            <person name="Grigoriev I.V."/>
        </authorList>
    </citation>
    <scope>NUCLEOTIDE SEQUENCE [LARGE SCALE GENOMIC DNA]</scope>
    <source>
        <strain evidence="4">J235TASD1</strain>
    </source>
</reference>
<dbReference type="GO" id="GO:0016491">
    <property type="term" value="F:oxidoreductase activity"/>
    <property type="evidence" value="ECO:0007669"/>
    <property type="project" value="InterPro"/>
</dbReference>
<dbReference type="Proteomes" id="UP000070501">
    <property type="component" value="Unassembled WGS sequence"/>
</dbReference>
<feature type="domain" description="EthD" evidence="2">
    <location>
        <begin position="24"/>
        <end position="146"/>
    </location>
</feature>
<accession>A0A136JK36</accession>
<dbReference type="EMBL" id="KQ964245">
    <property type="protein sequence ID" value="KXJ97502.1"/>
    <property type="molecule type" value="Genomic_DNA"/>
</dbReference>
<dbReference type="Gene3D" id="3.30.70.100">
    <property type="match status" value="1"/>
</dbReference>
<dbReference type="SUPFAM" id="SSF54909">
    <property type="entry name" value="Dimeric alpha+beta barrel"/>
    <property type="match status" value="1"/>
</dbReference>
<dbReference type="InterPro" id="IPR009799">
    <property type="entry name" value="EthD_dom"/>
</dbReference>
<dbReference type="Pfam" id="PF07110">
    <property type="entry name" value="EthD"/>
    <property type="match status" value="1"/>
</dbReference>
<evidence type="ECO:0000259" key="2">
    <source>
        <dbReference type="Pfam" id="PF07110"/>
    </source>
</evidence>
<dbReference type="InterPro" id="IPR011008">
    <property type="entry name" value="Dimeric_a/b-barrel"/>
</dbReference>
<evidence type="ECO:0000256" key="1">
    <source>
        <dbReference type="ARBA" id="ARBA00005986"/>
    </source>
</evidence>
<gene>
    <name evidence="3" type="ORF">Micbo1qcDRAFT_230143</name>
</gene>
<sequence length="162" mass="18297">MADAGTNAAAVAQTLMSIAYIRRHPDMTVEQFYEHWEHTHGVIVKPWAEKHGLKYTQPGTFDPHRGAAATAPRSFPSDIPNIQVHLKQKYNDGVPIGPENPHAAPLDDYDGCALFEIESFEQFAAAFEDEYYKTVIEPDERRFIDKKVGVMRVRGEVKKITV</sequence>
<dbReference type="STRING" id="196109.A0A136JK36"/>
<keyword evidence="4" id="KW-1185">Reference proteome</keyword>
<organism evidence="3 4">
    <name type="scientific">Microdochium bolleyi</name>
    <dbReference type="NCBI Taxonomy" id="196109"/>
    <lineage>
        <taxon>Eukaryota</taxon>
        <taxon>Fungi</taxon>
        <taxon>Dikarya</taxon>
        <taxon>Ascomycota</taxon>
        <taxon>Pezizomycotina</taxon>
        <taxon>Sordariomycetes</taxon>
        <taxon>Xylariomycetidae</taxon>
        <taxon>Xylariales</taxon>
        <taxon>Microdochiaceae</taxon>
        <taxon>Microdochium</taxon>
    </lineage>
</organism>
<dbReference type="OrthoDB" id="3454835at2759"/>
<comment type="similarity">
    <text evidence="1">Belongs to the tpcK family.</text>
</comment>
<evidence type="ECO:0000313" key="3">
    <source>
        <dbReference type="EMBL" id="KXJ97502.1"/>
    </source>
</evidence>
<dbReference type="InParanoid" id="A0A136JK36"/>